<dbReference type="GO" id="GO:0003743">
    <property type="term" value="F:translation initiation factor activity"/>
    <property type="evidence" value="ECO:0007669"/>
    <property type="project" value="UniProtKB-UniRule"/>
</dbReference>
<reference evidence="9 10" key="1">
    <citation type="journal article" date="2018" name="Environ. Microbiol.">
        <title>Novel energy conservation strategies and behaviour of Pelotomaculum schinkii driving syntrophic propionate catabolism.</title>
        <authorList>
            <person name="Hidalgo-Ahumada C.A.P."/>
            <person name="Nobu M.K."/>
            <person name="Narihiro T."/>
            <person name="Tamaki H."/>
            <person name="Liu W.T."/>
            <person name="Kamagata Y."/>
            <person name="Stams A.J.M."/>
            <person name="Imachi H."/>
            <person name="Sousa D.Z."/>
        </authorList>
    </citation>
    <scope>NUCLEOTIDE SEQUENCE [LARGE SCALE GENOMIC DNA]</scope>
    <source>
        <strain evidence="9 10">MGP</strain>
    </source>
</reference>
<dbReference type="NCBIfam" id="TIGR00168">
    <property type="entry name" value="infC"/>
    <property type="match status" value="1"/>
</dbReference>
<dbReference type="Gene3D" id="3.30.110.10">
    <property type="entry name" value="Translation initiation factor 3 (IF-3), C-terminal domain"/>
    <property type="match status" value="1"/>
</dbReference>
<dbReference type="GO" id="GO:0005829">
    <property type="term" value="C:cytosol"/>
    <property type="evidence" value="ECO:0007669"/>
    <property type="project" value="TreeGrafter"/>
</dbReference>
<dbReference type="RefSeq" id="WP_243119797.1">
    <property type="nucleotide sequence ID" value="NZ_QFFZ01000018.1"/>
</dbReference>
<keyword evidence="4" id="KW-0963">Cytoplasm</keyword>
<evidence type="ECO:0000313" key="10">
    <source>
        <dbReference type="Proteomes" id="UP000297597"/>
    </source>
</evidence>
<name>A0A4Y7RQF3_9FIRM</name>
<evidence type="ECO:0000256" key="1">
    <source>
        <dbReference type="ARBA" id="ARBA00005439"/>
    </source>
</evidence>
<comment type="caution">
    <text evidence="9">The sequence shown here is derived from an EMBL/GenBank/DDBJ whole genome shotgun (WGS) entry which is preliminary data.</text>
</comment>
<dbReference type="EMBL" id="QFFZ01000018">
    <property type="protein sequence ID" value="TEB11073.1"/>
    <property type="molecule type" value="Genomic_DNA"/>
</dbReference>
<evidence type="ECO:0000259" key="8">
    <source>
        <dbReference type="Pfam" id="PF05198"/>
    </source>
</evidence>
<dbReference type="InterPro" id="IPR036788">
    <property type="entry name" value="T_IF-3_C_sf"/>
</dbReference>
<dbReference type="Proteomes" id="UP000297597">
    <property type="component" value="Unassembled WGS sequence"/>
</dbReference>
<sequence>MLFLFYQGGEPAITRDFRINEEIRAREVRVIDGDGSQLGIFSSRDALRLAEEKQLDLVEISPAAKPPVCKIMDFGKYKYEQSKREKEAKKKQKIISIKEVKLRPNIEDHDFEVKAKNTARFLKDGDKVKATIIFRGREIVHTQLGQKLLKRLAESVKDFSQVERQPKLEGKNMIMILSPKQDS</sequence>
<evidence type="ECO:0000259" key="7">
    <source>
        <dbReference type="Pfam" id="PF00707"/>
    </source>
</evidence>
<dbReference type="GO" id="GO:0016020">
    <property type="term" value="C:membrane"/>
    <property type="evidence" value="ECO:0007669"/>
    <property type="project" value="TreeGrafter"/>
</dbReference>
<evidence type="ECO:0000256" key="6">
    <source>
        <dbReference type="RuleBase" id="RU000646"/>
    </source>
</evidence>
<keyword evidence="3 4" id="KW-0648">Protein biosynthesis</keyword>
<feature type="domain" description="Translation initiation factor 3 N-terminal" evidence="8">
    <location>
        <begin position="19"/>
        <end position="88"/>
    </location>
</feature>
<accession>A0A4Y7RQF3</accession>
<dbReference type="InterPro" id="IPR019813">
    <property type="entry name" value="Translation_initiation_fac3_CS"/>
</dbReference>
<comment type="subunit">
    <text evidence="4 6">Monomer.</text>
</comment>
<dbReference type="SUPFAM" id="SSF54364">
    <property type="entry name" value="Translation initiation factor IF3, N-terminal domain"/>
    <property type="match status" value="1"/>
</dbReference>
<keyword evidence="2 4" id="KW-0396">Initiation factor</keyword>
<dbReference type="HAMAP" id="MF_00080">
    <property type="entry name" value="IF_3"/>
    <property type="match status" value="1"/>
</dbReference>
<evidence type="ECO:0000256" key="3">
    <source>
        <dbReference type="ARBA" id="ARBA00022917"/>
    </source>
</evidence>
<protein>
    <recommendedName>
        <fullName evidence="4 5">Translation initiation factor IF-3</fullName>
    </recommendedName>
</protein>
<dbReference type="GO" id="GO:0043022">
    <property type="term" value="F:ribosome binding"/>
    <property type="evidence" value="ECO:0007669"/>
    <property type="project" value="UniProtKB-ARBA"/>
</dbReference>
<dbReference type="FunFam" id="3.30.110.10:FF:000001">
    <property type="entry name" value="Translation initiation factor IF-3"/>
    <property type="match status" value="1"/>
</dbReference>
<dbReference type="Pfam" id="PF00707">
    <property type="entry name" value="IF3_C"/>
    <property type="match status" value="1"/>
</dbReference>
<evidence type="ECO:0000313" key="9">
    <source>
        <dbReference type="EMBL" id="TEB11073.1"/>
    </source>
</evidence>
<dbReference type="GO" id="GO:0032790">
    <property type="term" value="P:ribosome disassembly"/>
    <property type="evidence" value="ECO:0007669"/>
    <property type="project" value="TreeGrafter"/>
</dbReference>
<keyword evidence="10" id="KW-1185">Reference proteome</keyword>
<comment type="function">
    <text evidence="4 6">IF-3 binds to the 30S ribosomal subunit and shifts the equilibrium between 70S ribosomes and their 50S and 30S subunits in favor of the free subunits, thus enhancing the availability of 30S subunits on which protein synthesis initiation begins.</text>
</comment>
<dbReference type="AlphaFoldDB" id="A0A4Y7RQF3"/>
<dbReference type="FunFam" id="3.10.20.80:FF:000001">
    <property type="entry name" value="Translation initiation factor IF-3"/>
    <property type="match status" value="1"/>
</dbReference>
<dbReference type="PANTHER" id="PTHR10938">
    <property type="entry name" value="TRANSLATION INITIATION FACTOR IF-3"/>
    <property type="match status" value="1"/>
</dbReference>
<feature type="domain" description="Translation initiation factor 3 C-terminal" evidence="7">
    <location>
        <begin position="95"/>
        <end position="180"/>
    </location>
</feature>
<evidence type="ECO:0000256" key="4">
    <source>
        <dbReference type="HAMAP-Rule" id="MF_00080"/>
    </source>
</evidence>
<evidence type="ECO:0000256" key="5">
    <source>
        <dbReference type="NCBIfam" id="TIGR00168"/>
    </source>
</evidence>
<comment type="similarity">
    <text evidence="1 4 6">Belongs to the IF-3 family.</text>
</comment>
<dbReference type="InterPro" id="IPR001288">
    <property type="entry name" value="Translation_initiation_fac_3"/>
</dbReference>
<dbReference type="PANTHER" id="PTHR10938:SF0">
    <property type="entry name" value="TRANSLATION INITIATION FACTOR IF-3, MITOCHONDRIAL"/>
    <property type="match status" value="1"/>
</dbReference>
<dbReference type="SUPFAM" id="SSF55200">
    <property type="entry name" value="Translation initiation factor IF3, C-terminal domain"/>
    <property type="match status" value="1"/>
</dbReference>
<evidence type="ECO:0000256" key="2">
    <source>
        <dbReference type="ARBA" id="ARBA00022540"/>
    </source>
</evidence>
<gene>
    <name evidence="4 9" type="primary">infC</name>
    <name evidence="9" type="ORF">Pmgp_01945</name>
</gene>
<proteinExistence type="inferred from homology"/>
<comment type="subcellular location">
    <subcellularLocation>
        <location evidence="4 6">Cytoplasm</location>
    </subcellularLocation>
</comment>
<organism evidence="9 10">
    <name type="scientific">Pelotomaculum propionicicum</name>
    <dbReference type="NCBI Taxonomy" id="258475"/>
    <lineage>
        <taxon>Bacteria</taxon>
        <taxon>Bacillati</taxon>
        <taxon>Bacillota</taxon>
        <taxon>Clostridia</taxon>
        <taxon>Eubacteriales</taxon>
        <taxon>Desulfotomaculaceae</taxon>
        <taxon>Pelotomaculum</taxon>
    </lineage>
</organism>
<dbReference type="Pfam" id="PF05198">
    <property type="entry name" value="IF3_N"/>
    <property type="match status" value="1"/>
</dbReference>
<dbReference type="InterPro" id="IPR036787">
    <property type="entry name" value="T_IF-3_N_sf"/>
</dbReference>
<dbReference type="PROSITE" id="PS00938">
    <property type="entry name" value="IF3"/>
    <property type="match status" value="1"/>
</dbReference>
<dbReference type="InterPro" id="IPR019815">
    <property type="entry name" value="Translation_initiation_fac_3_C"/>
</dbReference>
<dbReference type="InterPro" id="IPR019814">
    <property type="entry name" value="Translation_initiation_fac_3_N"/>
</dbReference>
<dbReference type="Gene3D" id="3.10.20.80">
    <property type="entry name" value="Translation initiation factor 3 (IF-3), N-terminal domain"/>
    <property type="match status" value="1"/>
</dbReference>